<evidence type="ECO:0000256" key="2">
    <source>
        <dbReference type="SAM" id="Phobius"/>
    </source>
</evidence>
<keyword evidence="2" id="KW-1133">Transmembrane helix</keyword>
<proteinExistence type="predicted"/>
<feature type="region of interest" description="Disordered" evidence="1">
    <location>
        <begin position="1"/>
        <end position="22"/>
    </location>
</feature>
<evidence type="ECO:0000313" key="4">
    <source>
        <dbReference type="Proteomes" id="UP001314170"/>
    </source>
</evidence>
<organism evidence="3 4">
    <name type="scientific">Dovyalis caffra</name>
    <dbReference type="NCBI Taxonomy" id="77055"/>
    <lineage>
        <taxon>Eukaryota</taxon>
        <taxon>Viridiplantae</taxon>
        <taxon>Streptophyta</taxon>
        <taxon>Embryophyta</taxon>
        <taxon>Tracheophyta</taxon>
        <taxon>Spermatophyta</taxon>
        <taxon>Magnoliopsida</taxon>
        <taxon>eudicotyledons</taxon>
        <taxon>Gunneridae</taxon>
        <taxon>Pentapetalae</taxon>
        <taxon>rosids</taxon>
        <taxon>fabids</taxon>
        <taxon>Malpighiales</taxon>
        <taxon>Salicaceae</taxon>
        <taxon>Flacourtieae</taxon>
        <taxon>Dovyalis</taxon>
    </lineage>
</organism>
<reference evidence="3 4" key="1">
    <citation type="submission" date="2024-01" db="EMBL/GenBank/DDBJ databases">
        <authorList>
            <person name="Waweru B."/>
        </authorList>
    </citation>
    <scope>NUCLEOTIDE SEQUENCE [LARGE SCALE GENOMIC DNA]</scope>
</reference>
<sequence length="80" mass="8919">MAPGADRDIGESLLRRNKRKATTRPMQTVATWVRRQPPMVKAFLAVVSWLGALFFLGMVVHDQDNLFVLAEVFDSIGTSS</sequence>
<protein>
    <submittedName>
        <fullName evidence="3">Uncharacterized protein</fullName>
    </submittedName>
</protein>
<accession>A0AAV1S426</accession>
<name>A0AAV1S426_9ROSI</name>
<keyword evidence="4" id="KW-1185">Reference proteome</keyword>
<dbReference type="AlphaFoldDB" id="A0AAV1S426"/>
<gene>
    <name evidence="3" type="ORF">DCAF_LOCUS18870</name>
</gene>
<dbReference type="EMBL" id="CAWUPB010001173">
    <property type="protein sequence ID" value="CAK7346199.1"/>
    <property type="molecule type" value="Genomic_DNA"/>
</dbReference>
<keyword evidence="2" id="KW-0472">Membrane</keyword>
<evidence type="ECO:0000313" key="3">
    <source>
        <dbReference type="EMBL" id="CAK7346199.1"/>
    </source>
</evidence>
<feature type="transmembrane region" description="Helical" evidence="2">
    <location>
        <begin position="42"/>
        <end position="60"/>
    </location>
</feature>
<comment type="caution">
    <text evidence="3">The sequence shown here is derived from an EMBL/GenBank/DDBJ whole genome shotgun (WGS) entry which is preliminary data.</text>
</comment>
<keyword evidence="2" id="KW-0812">Transmembrane</keyword>
<dbReference type="Proteomes" id="UP001314170">
    <property type="component" value="Unassembled WGS sequence"/>
</dbReference>
<feature type="compositionally biased region" description="Basic and acidic residues" evidence="1">
    <location>
        <begin position="1"/>
        <end position="14"/>
    </location>
</feature>
<evidence type="ECO:0000256" key="1">
    <source>
        <dbReference type="SAM" id="MobiDB-lite"/>
    </source>
</evidence>